<feature type="signal peptide" evidence="1">
    <location>
        <begin position="1"/>
        <end position="18"/>
    </location>
</feature>
<dbReference type="RefSeq" id="WP_045828026.1">
    <property type="nucleotide sequence ID" value="NZ_JZRB01000004.1"/>
</dbReference>
<dbReference type="PATRIC" id="fig|345309.4.peg.2904"/>
<feature type="chain" id="PRO_5002463435" evidence="1">
    <location>
        <begin position="19"/>
        <end position="175"/>
    </location>
</feature>
<keyword evidence="3" id="KW-1185">Reference proteome</keyword>
<reference evidence="2 3" key="1">
    <citation type="submission" date="2015-03" db="EMBL/GenBank/DDBJ databases">
        <title>Draft genome sequence of Luteibacter yeojuensis strain SU11.</title>
        <authorList>
            <person name="Sulaiman J."/>
            <person name="Priya K."/>
            <person name="Chan K.-G."/>
        </authorList>
    </citation>
    <scope>NUCLEOTIDE SEQUENCE [LARGE SCALE GENOMIC DNA]</scope>
    <source>
        <strain evidence="2 3">SU11</strain>
    </source>
</reference>
<dbReference type="AlphaFoldDB" id="A0A0F3KZZ9"/>
<gene>
    <name evidence="2" type="ORF">VI08_02830</name>
</gene>
<evidence type="ECO:0000313" key="2">
    <source>
        <dbReference type="EMBL" id="KJV36721.1"/>
    </source>
</evidence>
<name>A0A0F3KZZ9_9GAMM</name>
<keyword evidence="1" id="KW-0732">Signal</keyword>
<dbReference type="Proteomes" id="UP000033651">
    <property type="component" value="Unassembled WGS sequence"/>
</dbReference>
<sequence length="175" mass="19040">MKAWAFIGCLALAGAAVADPAPRPHLVTRVEATDAAANRTGIVRFFVTNDGDSTAYTGKNQLPTVNEDGKLRNPIMKVTRGDGTPLTYFGIFDEGSSGPEVIEPGTTRTYEVDIARNFDISAGLHRIQFDSFLYFDQPAEHRDAATMFISDKSNTVEVWFTNAAGKPSVVRPVIE</sequence>
<comment type="caution">
    <text evidence="2">The sequence shown here is derived from an EMBL/GenBank/DDBJ whole genome shotgun (WGS) entry which is preliminary data.</text>
</comment>
<evidence type="ECO:0000313" key="3">
    <source>
        <dbReference type="Proteomes" id="UP000033651"/>
    </source>
</evidence>
<proteinExistence type="predicted"/>
<evidence type="ECO:0000256" key="1">
    <source>
        <dbReference type="SAM" id="SignalP"/>
    </source>
</evidence>
<dbReference type="EMBL" id="JZRB01000004">
    <property type="protein sequence ID" value="KJV36721.1"/>
    <property type="molecule type" value="Genomic_DNA"/>
</dbReference>
<dbReference type="Gene3D" id="2.60.40.2970">
    <property type="match status" value="1"/>
</dbReference>
<protein>
    <submittedName>
        <fullName evidence="2">Uncharacterized protein</fullName>
    </submittedName>
</protein>
<organism evidence="2 3">
    <name type="scientific">Luteibacter yeojuensis</name>
    <dbReference type="NCBI Taxonomy" id="345309"/>
    <lineage>
        <taxon>Bacteria</taxon>
        <taxon>Pseudomonadati</taxon>
        <taxon>Pseudomonadota</taxon>
        <taxon>Gammaproteobacteria</taxon>
        <taxon>Lysobacterales</taxon>
        <taxon>Rhodanobacteraceae</taxon>
        <taxon>Luteibacter</taxon>
    </lineage>
</organism>
<accession>A0A0F3KZZ9</accession>